<dbReference type="SUPFAM" id="SSF51905">
    <property type="entry name" value="FAD/NAD(P)-binding domain"/>
    <property type="match status" value="1"/>
</dbReference>
<dbReference type="EnsemblMetazoa" id="PPA02472.1">
    <property type="protein sequence ID" value="PPA02472.1"/>
    <property type="gene ID" value="WBGene00092026"/>
</dbReference>
<evidence type="ECO:0000256" key="2">
    <source>
        <dbReference type="ARBA" id="ARBA00004496"/>
    </source>
</evidence>
<evidence type="ECO:0000313" key="9">
    <source>
        <dbReference type="EnsemblMetazoa" id="PPA02472.1"/>
    </source>
</evidence>
<dbReference type="GO" id="GO:0005737">
    <property type="term" value="C:cytoplasm"/>
    <property type="evidence" value="ECO:0000318"/>
    <property type="project" value="GO_Central"/>
</dbReference>
<keyword evidence="10" id="KW-1185">Reference proteome</keyword>
<feature type="compositionally biased region" description="Acidic residues" evidence="8">
    <location>
        <begin position="181"/>
        <end position="196"/>
    </location>
</feature>
<feature type="region of interest" description="Disordered" evidence="8">
    <location>
        <begin position="173"/>
        <end position="211"/>
    </location>
</feature>
<name>A0A2A6BPQ7_PRIPA</name>
<dbReference type="InterPro" id="IPR002937">
    <property type="entry name" value="Amino_oxidase"/>
</dbReference>
<dbReference type="Gene3D" id="3.90.660.10">
    <property type="match status" value="1"/>
</dbReference>
<reference evidence="9" key="2">
    <citation type="submission" date="2022-06" db="UniProtKB">
        <authorList>
            <consortium name="EnsemblMetazoa"/>
        </authorList>
    </citation>
    <scope>IDENTIFICATION</scope>
    <source>
        <strain evidence="9">PS312</strain>
    </source>
</reference>
<keyword evidence="4" id="KW-0963">Cytoplasm</keyword>
<accession>A0A2A6BPQ7</accession>
<evidence type="ECO:0000256" key="3">
    <source>
        <dbReference type="ARBA" id="ARBA00005995"/>
    </source>
</evidence>
<protein>
    <submittedName>
        <fullName evidence="9">FAD dependent oxidoreductase</fullName>
    </submittedName>
</protein>
<evidence type="ECO:0000313" key="10">
    <source>
        <dbReference type="Proteomes" id="UP000005239"/>
    </source>
</evidence>
<accession>A0A8R1U4L2</accession>
<reference evidence="10" key="1">
    <citation type="journal article" date="2008" name="Nat. Genet.">
        <title>The Pristionchus pacificus genome provides a unique perspective on nematode lifestyle and parasitism.</title>
        <authorList>
            <person name="Dieterich C."/>
            <person name="Clifton S.W."/>
            <person name="Schuster L.N."/>
            <person name="Chinwalla A."/>
            <person name="Delehaunty K."/>
            <person name="Dinkelacker I."/>
            <person name="Fulton L."/>
            <person name="Fulton R."/>
            <person name="Godfrey J."/>
            <person name="Minx P."/>
            <person name="Mitreva M."/>
            <person name="Roeseler W."/>
            <person name="Tian H."/>
            <person name="Witte H."/>
            <person name="Yang S.P."/>
            <person name="Wilson R.K."/>
            <person name="Sommer R.J."/>
        </authorList>
    </citation>
    <scope>NUCLEOTIDE SEQUENCE [LARGE SCALE GENOMIC DNA]</scope>
    <source>
        <strain evidence="10">PS312</strain>
    </source>
</reference>
<evidence type="ECO:0000256" key="1">
    <source>
        <dbReference type="ARBA" id="ARBA00001974"/>
    </source>
</evidence>
<gene>
    <name evidence="9" type="primary">WBGene00092026</name>
</gene>
<comment type="cofactor">
    <cofactor evidence="1">
        <name>FAD</name>
        <dbReference type="ChEBI" id="CHEBI:57692"/>
    </cofactor>
</comment>
<evidence type="ECO:0000256" key="6">
    <source>
        <dbReference type="ARBA" id="ARBA00022827"/>
    </source>
</evidence>
<dbReference type="InterPro" id="IPR050281">
    <property type="entry name" value="Flavin_monoamine_oxidase"/>
</dbReference>
<dbReference type="PROSITE" id="PS00028">
    <property type="entry name" value="ZINC_FINGER_C2H2_1"/>
    <property type="match status" value="2"/>
</dbReference>
<dbReference type="Gene3D" id="3.50.50.60">
    <property type="entry name" value="FAD/NAD(P)-binding domain"/>
    <property type="match status" value="2"/>
</dbReference>
<dbReference type="Proteomes" id="UP000005239">
    <property type="component" value="Unassembled WGS sequence"/>
</dbReference>
<keyword evidence="5" id="KW-0285">Flavoprotein</keyword>
<dbReference type="InterPro" id="IPR013087">
    <property type="entry name" value="Znf_C2H2_type"/>
</dbReference>
<dbReference type="InterPro" id="IPR036188">
    <property type="entry name" value="FAD/NAD-bd_sf"/>
</dbReference>
<dbReference type="PANTHER" id="PTHR10742:SF405">
    <property type="entry name" value="PEROXISOMAL N(1)-ACETYL-SPERMINE_SPERMIDINE OXIDASE"/>
    <property type="match status" value="1"/>
</dbReference>
<comment type="subcellular location">
    <subcellularLocation>
        <location evidence="2">Cytoplasm</location>
    </subcellularLocation>
</comment>
<dbReference type="Pfam" id="PF01593">
    <property type="entry name" value="Amino_oxidase"/>
    <property type="match status" value="2"/>
</dbReference>
<dbReference type="SUPFAM" id="SSF54373">
    <property type="entry name" value="FAD-linked reductases, C-terminal domain"/>
    <property type="match status" value="1"/>
</dbReference>
<feature type="compositionally biased region" description="Basic and acidic residues" evidence="8">
    <location>
        <begin position="197"/>
        <end position="209"/>
    </location>
</feature>
<comment type="similarity">
    <text evidence="3">Belongs to the flavin monoamine oxidase family.</text>
</comment>
<dbReference type="AlphaFoldDB" id="A0A2A6BPQ7"/>
<proteinExistence type="inferred from homology"/>
<evidence type="ECO:0000256" key="4">
    <source>
        <dbReference type="ARBA" id="ARBA00022490"/>
    </source>
</evidence>
<dbReference type="OrthoDB" id="2219495at2759"/>
<sequence length="673" mass="76408">MHSKMPLPENDDKWMALMFPSDKMREYYTDARRLLPEDVAKLEVGDAAKMKWEEEEYDVTCILIDTQKKCERTVTKLVKGTMHLADLDIPPSLLDDHCRMCLKPFDGKLAVLIHQLEHTVNTCPILHCCHTFKDVSRMEAHLKRHVEGNVRVKLETDDEGCNDAGRCLNNRRKRGRKERNGDEEEEEEEEDEESEDERPKTERRISGVEKRRRTMDAKPNFDCPIIDFRMRLFLLCSLLFFIVSANPFKRSKNDLPVCIIGAGFAGLSAASDLEKAGVNYIIIEGAGRVGGRVYPLEYEDGFLQYGATYINGEKNPIYEIAKANEDGFLQYGATYINGEKNPIYEIAKANDLVDLKATNAADDYVPIYTEKEVIQGCDVREFSAFTESFVSKYRALSKNGHSKETFNQAFDEDYAVFLDYALLNFETYSRDAMPAEGTEFTLNKYGFKKILEVIKKGVPSAKLHLNREVKKIDYSSEKIVTLTTTKEKFDCSSVIVTVSLGYLKKHSATLFTPHIPPPSSTMGPASSTVFGRGLTFDVTPWSRKAVQFWFSGPAIEAIGEMSDEKLIDEVTEHLKKTMKNVTVPRAKKVVRHTWYRDPLVLGSYSYLTPNAVALKEPNLKLAQPIMGKHGRLLVQFAGEATHPTIYQTTIGAFLSGRREAERLVREKGIKWNN</sequence>
<organism evidence="9 10">
    <name type="scientific">Pristionchus pacificus</name>
    <name type="common">Parasitic nematode worm</name>
    <dbReference type="NCBI Taxonomy" id="54126"/>
    <lineage>
        <taxon>Eukaryota</taxon>
        <taxon>Metazoa</taxon>
        <taxon>Ecdysozoa</taxon>
        <taxon>Nematoda</taxon>
        <taxon>Chromadorea</taxon>
        <taxon>Rhabditida</taxon>
        <taxon>Rhabditina</taxon>
        <taxon>Diplogasteromorpha</taxon>
        <taxon>Diplogasteroidea</taxon>
        <taxon>Neodiplogasteridae</taxon>
        <taxon>Pristionchus</taxon>
    </lineage>
</organism>
<evidence type="ECO:0000256" key="7">
    <source>
        <dbReference type="ARBA" id="ARBA00023002"/>
    </source>
</evidence>
<dbReference type="GO" id="GO:0046592">
    <property type="term" value="F:polyamine oxidase activity"/>
    <property type="evidence" value="ECO:0000318"/>
    <property type="project" value="GO_Central"/>
</dbReference>
<keyword evidence="6" id="KW-0274">FAD</keyword>
<keyword evidence="7" id="KW-0560">Oxidoreductase</keyword>
<evidence type="ECO:0000256" key="5">
    <source>
        <dbReference type="ARBA" id="ARBA00022630"/>
    </source>
</evidence>
<dbReference type="PANTHER" id="PTHR10742">
    <property type="entry name" value="FLAVIN MONOAMINE OXIDASE"/>
    <property type="match status" value="1"/>
</dbReference>
<evidence type="ECO:0000256" key="8">
    <source>
        <dbReference type="SAM" id="MobiDB-lite"/>
    </source>
</evidence>